<keyword evidence="7" id="KW-0460">Magnesium</keyword>
<dbReference type="PANTHER" id="PTHR46173:SF1">
    <property type="entry name" value="CCA TRNA NUCLEOTIDYLTRANSFERASE 1, MITOCHONDRIAL"/>
    <property type="match status" value="1"/>
</dbReference>
<feature type="domain" description="Poly A polymerase head" evidence="9">
    <location>
        <begin position="22"/>
        <end position="142"/>
    </location>
</feature>
<dbReference type="RefSeq" id="WP_006340639.1">
    <property type="nucleotide sequence ID" value="NC_015702.1"/>
</dbReference>
<keyword evidence="6" id="KW-0547">Nucleotide-binding</keyword>
<dbReference type="PANTHER" id="PTHR46173">
    <property type="entry name" value="CCA TRNA NUCLEOTIDYLTRANSFERASE 1, MITOCHONDRIAL"/>
    <property type="match status" value="1"/>
</dbReference>
<organism evidence="11 12">
    <name type="scientific">Parachlamydia acanthamoebae (strain UV7)</name>
    <dbReference type="NCBI Taxonomy" id="765952"/>
    <lineage>
        <taxon>Bacteria</taxon>
        <taxon>Pseudomonadati</taxon>
        <taxon>Chlamydiota</taxon>
        <taxon>Chlamydiia</taxon>
        <taxon>Parachlamydiales</taxon>
        <taxon>Parachlamydiaceae</taxon>
        <taxon>Parachlamydia</taxon>
    </lineage>
</organism>
<dbReference type="InterPro" id="IPR043519">
    <property type="entry name" value="NT_sf"/>
</dbReference>
<evidence type="ECO:0000259" key="9">
    <source>
        <dbReference type="Pfam" id="PF01743"/>
    </source>
</evidence>
<dbReference type="InterPro" id="IPR032828">
    <property type="entry name" value="PolyA_RNA-bd"/>
</dbReference>
<name>F8KVF5_PARAV</name>
<evidence type="ECO:0000256" key="7">
    <source>
        <dbReference type="ARBA" id="ARBA00022842"/>
    </source>
</evidence>
<evidence type="ECO:0000256" key="4">
    <source>
        <dbReference type="ARBA" id="ARBA00022695"/>
    </source>
</evidence>
<dbReference type="SUPFAM" id="SSF81301">
    <property type="entry name" value="Nucleotidyltransferase"/>
    <property type="match status" value="1"/>
</dbReference>
<evidence type="ECO:0000256" key="2">
    <source>
        <dbReference type="ARBA" id="ARBA00022679"/>
    </source>
</evidence>
<comment type="cofactor">
    <cofactor evidence="1">
        <name>Mg(2+)</name>
        <dbReference type="ChEBI" id="CHEBI:18420"/>
    </cofactor>
</comment>
<reference evidence="11 12" key="2">
    <citation type="journal article" date="2011" name="Mol. Biol. Evol.">
        <title>Unity in variety--the pan-genome of the Chlamydiae.</title>
        <authorList>
            <person name="Collingro A."/>
            <person name="Tischler P."/>
            <person name="Weinmaier T."/>
            <person name="Penz T."/>
            <person name="Heinz E."/>
            <person name="Brunham R.C."/>
            <person name="Read T.D."/>
            <person name="Bavoil P.M."/>
            <person name="Sachse K."/>
            <person name="Kahane S."/>
            <person name="Friedman M.G."/>
            <person name="Rattei T."/>
            <person name="Myers G.S."/>
            <person name="Horn M."/>
        </authorList>
    </citation>
    <scope>NUCLEOTIDE SEQUENCE [LARGE SCALE GENOMIC DNA]</scope>
    <source>
        <strain evidence="12">UV7</strain>
    </source>
</reference>
<dbReference type="InterPro" id="IPR050264">
    <property type="entry name" value="Bact_CCA-adding_enz_type3_sf"/>
</dbReference>
<accession>F8KVF5</accession>
<dbReference type="eggNOG" id="COG0617">
    <property type="taxonomic scope" value="Bacteria"/>
</dbReference>
<keyword evidence="2 8" id="KW-0808">Transferase</keyword>
<keyword evidence="4 11" id="KW-0548">Nucleotidyltransferase</keyword>
<dbReference type="GO" id="GO:0004810">
    <property type="term" value="F:CCA tRNA nucleotidyltransferase activity"/>
    <property type="evidence" value="ECO:0007669"/>
    <property type="project" value="UniProtKB-EC"/>
</dbReference>
<dbReference type="SUPFAM" id="SSF81891">
    <property type="entry name" value="Poly A polymerase C-terminal region-like"/>
    <property type="match status" value="1"/>
</dbReference>
<dbReference type="KEGG" id="puv:PUV_27340"/>
<dbReference type="EC" id="2.7.7.72" evidence="11"/>
<dbReference type="Pfam" id="PF01743">
    <property type="entry name" value="PolyA_pol"/>
    <property type="match status" value="1"/>
</dbReference>
<protein>
    <submittedName>
        <fullName evidence="11">CCA-adding enzyme</fullName>
        <ecNumber evidence="11">2.7.7.72</ecNumber>
    </submittedName>
</protein>
<dbReference type="Gene3D" id="3.30.460.10">
    <property type="entry name" value="Beta Polymerase, domain 2"/>
    <property type="match status" value="1"/>
</dbReference>
<dbReference type="GO" id="GO:0000166">
    <property type="term" value="F:nucleotide binding"/>
    <property type="evidence" value="ECO:0007669"/>
    <property type="project" value="UniProtKB-KW"/>
</dbReference>
<proteinExistence type="inferred from homology"/>
<dbReference type="Gene3D" id="1.10.3090.10">
    <property type="entry name" value="cca-adding enzyme, domain 2"/>
    <property type="match status" value="1"/>
</dbReference>
<evidence type="ECO:0000256" key="5">
    <source>
        <dbReference type="ARBA" id="ARBA00022723"/>
    </source>
</evidence>
<comment type="similarity">
    <text evidence="8">Belongs to the tRNA nucleotidyltransferase/poly(A) polymerase family.</text>
</comment>
<dbReference type="GO" id="GO:0008033">
    <property type="term" value="P:tRNA processing"/>
    <property type="evidence" value="ECO:0007669"/>
    <property type="project" value="UniProtKB-KW"/>
</dbReference>
<gene>
    <name evidence="11" type="primary">cca</name>
    <name evidence="11" type="ordered locus">PUV_27340</name>
</gene>
<dbReference type="GO" id="GO:0000049">
    <property type="term" value="F:tRNA binding"/>
    <property type="evidence" value="ECO:0007669"/>
    <property type="project" value="TreeGrafter"/>
</dbReference>
<evidence type="ECO:0000259" key="10">
    <source>
        <dbReference type="Pfam" id="PF12627"/>
    </source>
</evidence>
<keyword evidence="8" id="KW-0694">RNA-binding</keyword>
<dbReference type="GO" id="GO:0046872">
    <property type="term" value="F:metal ion binding"/>
    <property type="evidence" value="ECO:0007669"/>
    <property type="project" value="UniProtKB-KW"/>
</dbReference>
<dbReference type="Pfam" id="PF12627">
    <property type="entry name" value="PolyA_pol_RNAbd"/>
    <property type="match status" value="1"/>
</dbReference>
<evidence type="ECO:0000313" key="12">
    <source>
        <dbReference type="Proteomes" id="UP000000495"/>
    </source>
</evidence>
<sequence length="412" mass="47270">MDEAQLHATEIVKKLVKAGYIAYFAGGWVRDYLMGHPSSDIDIATNAPPEKILDLFPHTLLVGLAFGVVIVLIEGHQYEISTFRQDFDYLDGRKPSKIQLSTPQEDAKRRDFTINGMFYDPIEDTIFDFVRGAVDLDLGIIRTIGNPQERFLEDRLRMVRAIRFASRFGFIIDTDTQEAIIENASTLFPSVAMERIWQEFCKMSNYPSFDHALIELHRLQLLAEIFPTLANTHLNAIKHRVKSFHLYPHETPTILYLAQLFPDLSLTTLLDIFKELKTSKRDCHYVEVYRKGQNLMNSANAGDNWVEWTHYYALPEAQICLDIMIANAATEEERTDLANFHKNLRKKLAKHIERIQHKNPLISSAFLMDQGILPSKQMGLLLKEAEKIVILNNLENAQDALSSLKQSPLWPL</sequence>
<dbReference type="HOGENOM" id="CLU_015961_3_0_0"/>
<dbReference type="OrthoDB" id="9805698at2"/>
<dbReference type="CDD" id="cd05398">
    <property type="entry name" value="NT_ClassII-CCAase"/>
    <property type="match status" value="1"/>
</dbReference>
<dbReference type="InterPro" id="IPR002646">
    <property type="entry name" value="PolA_pol_head_dom"/>
</dbReference>
<evidence type="ECO:0000256" key="3">
    <source>
        <dbReference type="ARBA" id="ARBA00022694"/>
    </source>
</evidence>
<keyword evidence="3" id="KW-0819">tRNA processing</keyword>
<evidence type="ECO:0000256" key="6">
    <source>
        <dbReference type="ARBA" id="ARBA00022741"/>
    </source>
</evidence>
<dbReference type="STRING" id="765952.PUV_27340"/>
<dbReference type="AlphaFoldDB" id="F8KVF5"/>
<reference key="1">
    <citation type="journal article" date="2011" name="Mol. Biol. Evol.">
        <title>Unity in variety -- the pan-genome of the Chlamydiae.</title>
        <authorList>
            <person name="Collingro A."/>
            <person name="Tischler P."/>
            <person name="Weinmaier T."/>
            <person name="Penz T."/>
            <person name="Heinz E."/>
            <person name="Brunham R.C."/>
            <person name="Read T.D."/>
            <person name="Bavoil P.M."/>
            <person name="Sachse K."/>
            <person name="Kahane S."/>
            <person name="Friedman M.G."/>
            <person name="Rattei T."/>
            <person name="Myers G.S.A."/>
            <person name="Horn M."/>
        </authorList>
    </citation>
    <scope>NUCLEOTIDE SEQUENCE</scope>
    <source>
        <strain>UV7</strain>
    </source>
</reference>
<keyword evidence="12" id="KW-1185">Reference proteome</keyword>
<keyword evidence="5" id="KW-0479">Metal-binding</keyword>
<evidence type="ECO:0000313" key="11">
    <source>
        <dbReference type="EMBL" id="CCB87684.1"/>
    </source>
</evidence>
<dbReference type="EMBL" id="FR872580">
    <property type="protein sequence ID" value="CCB87684.1"/>
    <property type="molecule type" value="Genomic_DNA"/>
</dbReference>
<evidence type="ECO:0000256" key="1">
    <source>
        <dbReference type="ARBA" id="ARBA00001946"/>
    </source>
</evidence>
<dbReference type="Proteomes" id="UP000000495">
    <property type="component" value="Chromosome"/>
</dbReference>
<feature type="domain" description="tRNA nucleotidyltransferase/poly(A) polymerase RNA and SrmB- binding" evidence="10">
    <location>
        <begin position="169"/>
        <end position="230"/>
    </location>
</feature>
<evidence type="ECO:0000256" key="8">
    <source>
        <dbReference type="RuleBase" id="RU003953"/>
    </source>
</evidence>